<dbReference type="AlphaFoldDB" id="A0A8K0D8E0"/>
<protein>
    <submittedName>
        <fullName evidence="1">Uncharacterized protein</fullName>
    </submittedName>
</protein>
<evidence type="ECO:0000313" key="1">
    <source>
        <dbReference type="EMBL" id="KAF2898776.1"/>
    </source>
</evidence>
<gene>
    <name evidence="1" type="ORF">ILUMI_07399</name>
</gene>
<organism evidence="1 2">
    <name type="scientific">Ignelater luminosus</name>
    <name type="common">Cucubano</name>
    <name type="synonym">Pyrophorus luminosus</name>
    <dbReference type="NCBI Taxonomy" id="2038154"/>
    <lineage>
        <taxon>Eukaryota</taxon>
        <taxon>Metazoa</taxon>
        <taxon>Ecdysozoa</taxon>
        <taxon>Arthropoda</taxon>
        <taxon>Hexapoda</taxon>
        <taxon>Insecta</taxon>
        <taxon>Pterygota</taxon>
        <taxon>Neoptera</taxon>
        <taxon>Endopterygota</taxon>
        <taxon>Coleoptera</taxon>
        <taxon>Polyphaga</taxon>
        <taxon>Elateriformia</taxon>
        <taxon>Elateroidea</taxon>
        <taxon>Elateridae</taxon>
        <taxon>Agrypninae</taxon>
        <taxon>Pyrophorini</taxon>
        <taxon>Ignelater</taxon>
    </lineage>
</organism>
<reference evidence="1" key="1">
    <citation type="submission" date="2019-08" db="EMBL/GenBank/DDBJ databases">
        <title>The genome of the North American firefly Photinus pyralis.</title>
        <authorList>
            <consortium name="Photinus pyralis genome working group"/>
            <person name="Fallon T.R."/>
            <person name="Sander Lower S.E."/>
            <person name="Weng J.-K."/>
        </authorList>
    </citation>
    <scope>NUCLEOTIDE SEQUENCE</scope>
    <source>
        <strain evidence="1">TRF0915ILg1</strain>
        <tissue evidence="1">Whole body</tissue>
    </source>
</reference>
<dbReference type="Proteomes" id="UP000801492">
    <property type="component" value="Unassembled WGS sequence"/>
</dbReference>
<keyword evidence="2" id="KW-1185">Reference proteome</keyword>
<dbReference type="EMBL" id="VTPC01003270">
    <property type="protein sequence ID" value="KAF2898776.1"/>
    <property type="molecule type" value="Genomic_DNA"/>
</dbReference>
<name>A0A8K0D8E0_IGNLU</name>
<accession>A0A8K0D8E0</accession>
<proteinExistence type="predicted"/>
<comment type="caution">
    <text evidence="1">The sequence shown here is derived from an EMBL/GenBank/DDBJ whole genome shotgun (WGS) entry which is preliminary data.</text>
</comment>
<dbReference type="OrthoDB" id="6778040at2759"/>
<evidence type="ECO:0000313" key="2">
    <source>
        <dbReference type="Proteomes" id="UP000801492"/>
    </source>
</evidence>
<sequence>MKKTVNNAKYEKLSQHFYKDVETDSTSLIVNSEDQGSDIMWLSTGDASTLGAEEVAARLRVETRQGLSWQEATHRRQLSG</sequence>